<feature type="domain" description="TRAM" evidence="6">
    <location>
        <begin position="22"/>
        <end position="82"/>
    </location>
</feature>
<dbReference type="SUPFAM" id="SSF53335">
    <property type="entry name" value="S-adenosyl-L-methionine-dependent methyltransferases"/>
    <property type="match status" value="1"/>
</dbReference>
<evidence type="ECO:0000256" key="3">
    <source>
        <dbReference type="ARBA" id="ARBA00022691"/>
    </source>
</evidence>
<feature type="region of interest" description="Disordered" evidence="5">
    <location>
        <begin position="400"/>
        <end position="426"/>
    </location>
</feature>
<dbReference type="CDD" id="cd02440">
    <property type="entry name" value="AdoMet_MTases"/>
    <property type="match status" value="1"/>
</dbReference>
<comment type="caution">
    <text evidence="7">The sequence shown here is derived from an EMBL/GenBank/DDBJ whole genome shotgun (WGS) entry which is preliminary data.</text>
</comment>
<keyword evidence="1 4" id="KW-0489">Methyltransferase</keyword>
<feature type="binding site" evidence="4">
    <location>
        <position position="346"/>
    </location>
    <ligand>
        <name>S-adenosyl-L-methionine</name>
        <dbReference type="ChEBI" id="CHEBI:59789"/>
    </ligand>
</feature>
<keyword evidence="3 4" id="KW-0949">S-adenosyl-L-methionine</keyword>
<dbReference type="EMBL" id="PDEV01000001">
    <property type="protein sequence ID" value="PEN16609.1"/>
    <property type="molecule type" value="Genomic_DNA"/>
</dbReference>
<dbReference type="PANTHER" id="PTHR11061">
    <property type="entry name" value="RNA M5U METHYLTRANSFERASE"/>
    <property type="match status" value="1"/>
</dbReference>
<gene>
    <name evidence="7" type="ORF">CRM92_00760</name>
</gene>
<sequence length="544" mass="60315">MNTPETSTVRDSGADNVTSEQGYTIGDLIQVTCETPAHGGALVARTHAGVVFVRHGVVGEEAQVRITAIGPKNRFYFADVVAVKVPAPVRRKHPWAQADALKTPEERQKLTGIAELLGGMEYGHLEPSEQRRYKAEIVRTQLHRLGGIPLESPLLTNLIVESMPNRDLVEGDLSWRSRIRYTTAKSIEDGTTYWRIGMYPYHSSQPVPVVDFPLVARELRDLELHKLNLRGVRELEATLSSRGRILLQFMVDPRFETTHVAKEIERQCIQLWGELAKRKISLFFTPYSGSKAKPSKRSGQPSVHSPYRRVRQGDILLGGGLRSVTEEVSFGPRRFSYQVSAGGFWQIHRCAPSTLMGTMLTMLRPTLGECALDLYAGAGLFTAALADAVGSEGTVISVEGSPVTHRDARSNFAPDGPSRSDNSKETRVEVIRGDVAQSLQDLKATHSLGQIPTPDAVVLDPSREGANRKVLERLNELKPGRILYVACDPAALGRDTAILRELGWDLVQVRAFDMYPNTHHVETLALFHRAPARIRPARLSKRHK</sequence>
<feature type="binding site" evidence="4">
    <location>
        <position position="460"/>
    </location>
    <ligand>
        <name>S-adenosyl-L-methionine</name>
        <dbReference type="ChEBI" id="CHEBI:59789"/>
    </ligand>
</feature>
<keyword evidence="2 4" id="KW-0808">Transferase</keyword>
<comment type="similarity">
    <text evidence="4">Belongs to the class I-like SAM-binding methyltransferase superfamily. RNA M5U methyltransferase family.</text>
</comment>
<keyword evidence="8" id="KW-1185">Reference proteome</keyword>
<dbReference type="Pfam" id="PF05958">
    <property type="entry name" value="tRNA_U5-meth_tr"/>
    <property type="match status" value="1"/>
</dbReference>
<dbReference type="AlphaFoldDB" id="A0A2A8D6Q0"/>
<evidence type="ECO:0000256" key="5">
    <source>
        <dbReference type="SAM" id="MobiDB-lite"/>
    </source>
</evidence>
<dbReference type="GO" id="GO:0070041">
    <property type="term" value="F:rRNA (uridine-C5-)-methyltransferase activity"/>
    <property type="evidence" value="ECO:0007669"/>
    <property type="project" value="TreeGrafter"/>
</dbReference>
<evidence type="ECO:0000256" key="4">
    <source>
        <dbReference type="PROSITE-ProRule" id="PRU01024"/>
    </source>
</evidence>
<feature type="active site" description="Nucleophile" evidence="4">
    <location>
        <position position="487"/>
    </location>
</feature>
<feature type="binding site" evidence="4">
    <location>
        <position position="399"/>
    </location>
    <ligand>
        <name>S-adenosyl-L-methionine</name>
        <dbReference type="ChEBI" id="CHEBI:59789"/>
    </ligand>
</feature>
<dbReference type="SUPFAM" id="SSF50249">
    <property type="entry name" value="Nucleic acid-binding proteins"/>
    <property type="match status" value="1"/>
</dbReference>
<organism evidence="7 8">
    <name type="scientific">Rothia dentocariosa</name>
    <dbReference type="NCBI Taxonomy" id="2047"/>
    <lineage>
        <taxon>Bacteria</taxon>
        <taxon>Bacillati</taxon>
        <taxon>Actinomycetota</taxon>
        <taxon>Actinomycetes</taxon>
        <taxon>Micrococcales</taxon>
        <taxon>Micrococcaceae</taxon>
        <taxon>Rothia</taxon>
    </lineage>
</organism>
<evidence type="ECO:0000256" key="2">
    <source>
        <dbReference type="ARBA" id="ARBA00022679"/>
    </source>
</evidence>
<dbReference type="InterPro" id="IPR002792">
    <property type="entry name" value="TRAM_dom"/>
</dbReference>
<evidence type="ECO:0000313" key="8">
    <source>
        <dbReference type="Proteomes" id="UP000219947"/>
    </source>
</evidence>
<dbReference type="InterPro" id="IPR012340">
    <property type="entry name" value="NA-bd_OB-fold"/>
</dbReference>
<accession>A0A2A8D6Q0</accession>
<dbReference type="Gene3D" id="2.40.50.1070">
    <property type="match status" value="1"/>
</dbReference>
<dbReference type="InterPro" id="IPR010280">
    <property type="entry name" value="U5_MeTrfase_fam"/>
</dbReference>
<dbReference type="InterPro" id="IPR029063">
    <property type="entry name" value="SAM-dependent_MTases_sf"/>
</dbReference>
<evidence type="ECO:0000256" key="1">
    <source>
        <dbReference type="ARBA" id="ARBA00022603"/>
    </source>
</evidence>
<dbReference type="PANTHER" id="PTHR11061:SF30">
    <property type="entry name" value="TRNA (URACIL(54)-C(5))-METHYLTRANSFERASE"/>
    <property type="match status" value="1"/>
</dbReference>
<dbReference type="PROSITE" id="PS50926">
    <property type="entry name" value="TRAM"/>
    <property type="match status" value="1"/>
</dbReference>
<proteinExistence type="inferred from homology"/>
<dbReference type="Gene3D" id="3.40.50.150">
    <property type="entry name" value="Vaccinia Virus protein VP39"/>
    <property type="match status" value="1"/>
</dbReference>
<name>A0A2A8D6Q0_9MICC</name>
<evidence type="ECO:0000313" key="7">
    <source>
        <dbReference type="EMBL" id="PEN16609.1"/>
    </source>
</evidence>
<dbReference type="GO" id="GO:0070475">
    <property type="term" value="P:rRNA base methylation"/>
    <property type="evidence" value="ECO:0007669"/>
    <property type="project" value="TreeGrafter"/>
</dbReference>
<dbReference type="Gene3D" id="2.40.50.140">
    <property type="entry name" value="Nucleic acid-binding proteins"/>
    <property type="match status" value="1"/>
</dbReference>
<feature type="binding site" evidence="4">
    <location>
        <position position="375"/>
    </location>
    <ligand>
        <name>S-adenosyl-L-methionine</name>
        <dbReference type="ChEBI" id="CHEBI:59789"/>
    </ligand>
</feature>
<dbReference type="PROSITE" id="PS51687">
    <property type="entry name" value="SAM_MT_RNA_M5U"/>
    <property type="match status" value="1"/>
</dbReference>
<evidence type="ECO:0000259" key="6">
    <source>
        <dbReference type="PROSITE" id="PS50926"/>
    </source>
</evidence>
<dbReference type="Proteomes" id="UP000219947">
    <property type="component" value="Unassembled WGS sequence"/>
</dbReference>
<reference evidence="7" key="1">
    <citation type="submission" date="2017-10" db="EMBL/GenBank/DDBJ databases">
        <title>Kefir isolates.</title>
        <authorList>
            <person name="Kim Y."/>
            <person name="Blasche S."/>
        </authorList>
    </citation>
    <scope>NUCLEOTIDE SEQUENCE [LARGE SCALE GENOMIC DNA]</scope>
    <source>
        <strain evidence="7">OG2-2</strain>
    </source>
</reference>
<dbReference type="RefSeq" id="WP_098042177.1">
    <property type="nucleotide sequence ID" value="NZ_PDEV01000001.1"/>
</dbReference>
<protein>
    <submittedName>
        <fullName evidence="7">SAM-dependent methyltransferase</fullName>
    </submittedName>
</protein>